<reference evidence="4" key="2">
    <citation type="submission" date="2019-10" db="EMBL/GenBank/DDBJ databases">
        <authorList>
            <consortium name="NCBI Genome Project"/>
        </authorList>
    </citation>
    <scope>NUCLEOTIDE SEQUENCE</scope>
    <source>
        <strain evidence="4">NI907</strain>
    </source>
</reference>
<dbReference type="RefSeq" id="XP_030978222.1">
    <property type="nucleotide sequence ID" value="XM_031129220.1"/>
</dbReference>
<protein>
    <recommendedName>
        <fullName evidence="2">AB hydrolase-1 domain-containing protein</fullName>
    </recommendedName>
</protein>
<dbReference type="Gene3D" id="1.10.10.800">
    <property type="match status" value="1"/>
</dbReference>
<dbReference type="Proteomes" id="UP000515153">
    <property type="component" value="Unplaced"/>
</dbReference>
<feature type="domain" description="AB hydrolase-1" evidence="2">
    <location>
        <begin position="33"/>
        <end position="142"/>
    </location>
</feature>
<sequence length="306" mass="34071">MKREDVEFKTSDGVSLRGWFYSSDLITDSKAPCIVLCIGLGGTKEMSVERFAEYFVAHLPVNCLLYDHRSWGASDTLPGCPRNEADPMVQSSDLSDAISYVSTLDRVDPQKIGIWGSSYGGGHCLYVGAVDKRVKLVLSQIPLVDGYATTERALPEAAREPSNAHFAQDRLARAQGKEPQYIAVSSADPATKALFNDQKCFDFFKEHVGKPYWDNRMTVKTVELSRGWVPAHLIDKISPTPLHMTVAIQDTVTPAEYALKAYNRALEPKKLTLLNCDHFGPYSGPHFEKVVAEQAAFIKEWFFDGQ</sequence>
<dbReference type="InterPro" id="IPR051411">
    <property type="entry name" value="Polyketide_trans_af380"/>
</dbReference>
<evidence type="ECO:0000259" key="2">
    <source>
        <dbReference type="Pfam" id="PF00561"/>
    </source>
</evidence>
<dbReference type="Gene3D" id="3.40.50.1820">
    <property type="entry name" value="alpha/beta hydrolase"/>
    <property type="match status" value="1"/>
</dbReference>
<keyword evidence="3" id="KW-1185">Reference proteome</keyword>
<name>A0A6P8ATJ8_PYRGI</name>
<organism evidence="3 4">
    <name type="scientific">Pyricularia grisea</name>
    <name type="common">Crabgrass-specific blast fungus</name>
    <name type="synonym">Magnaporthe grisea</name>
    <dbReference type="NCBI Taxonomy" id="148305"/>
    <lineage>
        <taxon>Eukaryota</taxon>
        <taxon>Fungi</taxon>
        <taxon>Dikarya</taxon>
        <taxon>Ascomycota</taxon>
        <taxon>Pezizomycotina</taxon>
        <taxon>Sordariomycetes</taxon>
        <taxon>Sordariomycetidae</taxon>
        <taxon>Magnaporthales</taxon>
        <taxon>Pyriculariaceae</taxon>
        <taxon>Pyricularia</taxon>
    </lineage>
</organism>
<dbReference type="InterPro" id="IPR000073">
    <property type="entry name" value="AB_hydrolase_1"/>
</dbReference>
<dbReference type="AlphaFoldDB" id="A0A6P8ATJ8"/>
<comment type="similarity">
    <text evidence="1">Belongs to the polyketide transferase af380 family.</text>
</comment>
<dbReference type="Pfam" id="PF00561">
    <property type="entry name" value="Abhydrolase_1"/>
    <property type="match status" value="1"/>
</dbReference>
<dbReference type="GeneID" id="41964128"/>
<reference evidence="4" key="1">
    <citation type="journal article" date="2019" name="Mol. Biol. Evol.">
        <title>Blast fungal genomes show frequent chromosomal changes, gene gains and losses, and effector gene turnover.</title>
        <authorList>
            <person name="Gomez Luciano L.B."/>
            <person name="Jason Tsai I."/>
            <person name="Chuma I."/>
            <person name="Tosa Y."/>
            <person name="Chen Y.H."/>
            <person name="Li J.Y."/>
            <person name="Li M.Y."/>
            <person name="Jade Lu M.Y."/>
            <person name="Nakayashiki H."/>
            <person name="Li W.H."/>
        </authorList>
    </citation>
    <scope>NUCLEOTIDE SEQUENCE</scope>
    <source>
        <strain evidence="4">NI907</strain>
    </source>
</reference>
<gene>
    <name evidence="4" type="ORF">PgNI_09233</name>
</gene>
<dbReference type="KEGG" id="pgri:PgNI_09233"/>
<reference evidence="4" key="3">
    <citation type="submission" date="2025-08" db="UniProtKB">
        <authorList>
            <consortium name="RefSeq"/>
        </authorList>
    </citation>
    <scope>IDENTIFICATION</scope>
    <source>
        <strain evidence="4">NI907</strain>
    </source>
</reference>
<proteinExistence type="inferred from homology"/>
<evidence type="ECO:0000313" key="4">
    <source>
        <dbReference type="RefSeq" id="XP_030978222.1"/>
    </source>
</evidence>
<accession>A0A6P8ATJ8</accession>
<evidence type="ECO:0000256" key="1">
    <source>
        <dbReference type="ARBA" id="ARBA00029464"/>
    </source>
</evidence>
<dbReference type="PANTHER" id="PTHR47751">
    <property type="entry name" value="SUPERFAMILY HYDROLASE, PUTATIVE (AFU_ORTHOLOGUE AFUA_2G16580)-RELATED"/>
    <property type="match status" value="1"/>
</dbReference>
<dbReference type="PANTHER" id="PTHR47751:SF2">
    <property type="entry name" value="DLTD N-TERMINAL DOMAIN PROTEIN (AFU_ORTHOLOGUE AFUA_8G00380)-RELATED"/>
    <property type="match status" value="1"/>
</dbReference>
<evidence type="ECO:0000313" key="3">
    <source>
        <dbReference type="Proteomes" id="UP000515153"/>
    </source>
</evidence>
<dbReference type="InterPro" id="IPR029058">
    <property type="entry name" value="AB_hydrolase_fold"/>
</dbReference>
<dbReference type="SUPFAM" id="SSF53474">
    <property type="entry name" value="alpha/beta-Hydrolases"/>
    <property type="match status" value="1"/>
</dbReference>